<evidence type="ECO:0000313" key="1">
    <source>
        <dbReference type="EMBL" id="QJA66020.1"/>
    </source>
</evidence>
<name>A0A6M3J7Z5_9ZZZZ</name>
<organism evidence="1">
    <name type="scientific">viral metagenome</name>
    <dbReference type="NCBI Taxonomy" id="1070528"/>
    <lineage>
        <taxon>unclassified sequences</taxon>
        <taxon>metagenomes</taxon>
        <taxon>organismal metagenomes</taxon>
    </lineage>
</organism>
<accession>A0A6M3J7Z5</accession>
<dbReference type="EMBL" id="MT141547">
    <property type="protein sequence ID" value="QJA66020.1"/>
    <property type="molecule type" value="Genomic_DNA"/>
</dbReference>
<gene>
    <name evidence="2" type="ORF">MM415A00178_0055</name>
    <name evidence="1" type="ORF">MM415B00368_0055</name>
</gene>
<reference evidence="1" key="1">
    <citation type="submission" date="2020-03" db="EMBL/GenBank/DDBJ databases">
        <title>The deep terrestrial virosphere.</title>
        <authorList>
            <person name="Holmfeldt K."/>
            <person name="Nilsson E."/>
            <person name="Simone D."/>
            <person name="Lopez-Fernandez M."/>
            <person name="Wu X."/>
            <person name="de Brujin I."/>
            <person name="Lundin D."/>
            <person name="Andersson A."/>
            <person name="Bertilsson S."/>
            <person name="Dopson M."/>
        </authorList>
    </citation>
    <scope>NUCLEOTIDE SEQUENCE</scope>
    <source>
        <strain evidence="2">MM415A00178</strain>
        <strain evidence="1">MM415B00368</strain>
    </source>
</reference>
<protein>
    <submittedName>
        <fullName evidence="1">Uncharacterized protein</fullName>
    </submittedName>
</protein>
<evidence type="ECO:0000313" key="2">
    <source>
        <dbReference type="EMBL" id="QJA84645.1"/>
    </source>
</evidence>
<proteinExistence type="predicted"/>
<sequence length="384" mass="40177">MARLLLATLLFLWSTPALAVGPVGGGGAPGWTQIYGIQPRPTMYYLPYHADASSSAGAQTWTRFLIDDLPGIDGPGWDLLECRITLGGAGRLVPTDSHDIDSLPGAAVALATNDDWCVLRALTGDGGTRWVLYVELQSAAAIYVGVCPLDNWVTGGADLSPPPWMAGCFAAGDLNLGGGLILFATGNGNYSAMADTSMVQLLVDIGGTLGWGYYGELDGCRSDGTPSDDSCYVAWDTPQIQQANYIGASYFNRLSPVDDSTVLIIGGPAVLLANSLSIVSTTVDTAMLGVWTDIPIWVHFSDAGSRHIAGKLRGMTATNFDVGALSQTTDNCHLIVGTGVNTNGRFVLPWDCTTAYPGAAAVTFTHGGWKAVPADWIVPEGGGL</sequence>
<dbReference type="EMBL" id="MT142532">
    <property type="protein sequence ID" value="QJA84645.1"/>
    <property type="molecule type" value="Genomic_DNA"/>
</dbReference>
<dbReference type="AlphaFoldDB" id="A0A6M3J7Z5"/>